<sequence>MIYPATALVETVDAIQRRLKKYEVSAQIAELIASSELTAESIEAIDGAYLKEAVKYFQQESNNRKTLADAVVAAVANKVKADGIFSFDEWYIQLGFKLASDLA</sequence>
<organism evidence="1 2">
    <name type="scientific">Candidatus Daviesbacteria bacterium GW2011_GWA2_38_24</name>
    <dbReference type="NCBI Taxonomy" id="1618422"/>
    <lineage>
        <taxon>Bacteria</taxon>
        <taxon>Candidatus Daviesiibacteriota</taxon>
    </lineage>
</organism>
<protein>
    <recommendedName>
        <fullName evidence="3">PIN domain-containing protein</fullName>
    </recommendedName>
</protein>
<dbReference type="SUPFAM" id="SSF88723">
    <property type="entry name" value="PIN domain-like"/>
    <property type="match status" value="1"/>
</dbReference>
<reference evidence="1 2" key="1">
    <citation type="journal article" date="2015" name="Nature">
        <title>rRNA introns, odd ribosomes, and small enigmatic genomes across a large radiation of phyla.</title>
        <authorList>
            <person name="Brown C.T."/>
            <person name="Hug L.A."/>
            <person name="Thomas B.C."/>
            <person name="Sharon I."/>
            <person name="Castelle C.J."/>
            <person name="Singh A."/>
            <person name="Wilkins M.J."/>
            <person name="Williams K.H."/>
            <person name="Banfield J.F."/>
        </authorList>
    </citation>
    <scope>NUCLEOTIDE SEQUENCE [LARGE SCALE GENOMIC DNA]</scope>
</reference>
<accession>A0A0G0JD95</accession>
<dbReference type="InterPro" id="IPR029060">
    <property type="entry name" value="PIN-like_dom_sf"/>
</dbReference>
<dbReference type="Proteomes" id="UP000034235">
    <property type="component" value="Unassembled WGS sequence"/>
</dbReference>
<proteinExistence type="predicted"/>
<name>A0A0G0JD95_9BACT</name>
<dbReference type="AlphaFoldDB" id="A0A0G0JD95"/>
<dbReference type="Gene3D" id="3.40.50.1010">
    <property type="entry name" value="5'-nuclease"/>
    <property type="match status" value="1"/>
</dbReference>
<evidence type="ECO:0000313" key="1">
    <source>
        <dbReference type="EMBL" id="KKQ65633.1"/>
    </source>
</evidence>
<evidence type="ECO:0000313" key="2">
    <source>
        <dbReference type="Proteomes" id="UP000034235"/>
    </source>
</evidence>
<comment type="caution">
    <text evidence="1">The sequence shown here is derived from an EMBL/GenBank/DDBJ whole genome shotgun (WGS) entry which is preliminary data.</text>
</comment>
<dbReference type="EMBL" id="LBUP01000009">
    <property type="protein sequence ID" value="KKQ65633.1"/>
    <property type="molecule type" value="Genomic_DNA"/>
</dbReference>
<evidence type="ECO:0008006" key="3">
    <source>
        <dbReference type="Google" id="ProtNLM"/>
    </source>
</evidence>
<gene>
    <name evidence="1" type="ORF">US86_C0009G0001</name>
</gene>